<evidence type="ECO:0000256" key="16">
    <source>
        <dbReference type="SAM" id="Phobius"/>
    </source>
</evidence>
<feature type="compositionally biased region" description="Pro residues" evidence="15">
    <location>
        <begin position="391"/>
        <end position="401"/>
    </location>
</feature>
<evidence type="ECO:0000256" key="11">
    <source>
        <dbReference type="ARBA" id="ARBA00022989"/>
    </source>
</evidence>
<dbReference type="PANTHER" id="PTHR14155:SF627">
    <property type="entry name" value="OS06G0192800 PROTEIN"/>
    <property type="match status" value="1"/>
</dbReference>
<evidence type="ECO:0000256" key="10">
    <source>
        <dbReference type="ARBA" id="ARBA00022833"/>
    </source>
</evidence>
<feature type="compositionally biased region" description="Low complexity" evidence="15">
    <location>
        <begin position="56"/>
        <end position="69"/>
    </location>
</feature>
<evidence type="ECO:0000256" key="5">
    <source>
        <dbReference type="ARBA" id="ARBA00022679"/>
    </source>
</evidence>
<name>A0A835BII6_9POAL</name>
<evidence type="ECO:0000256" key="8">
    <source>
        <dbReference type="ARBA" id="ARBA00022771"/>
    </source>
</evidence>
<keyword evidence="5" id="KW-0808">Transferase</keyword>
<evidence type="ECO:0000256" key="14">
    <source>
        <dbReference type="PROSITE-ProRule" id="PRU00175"/>
    </source>
</evidence>
<dbReference type="Pfam" id="PF13639">
    <property type="entry name" value="zf-RING_2"/>
    <property type="match status" value="1"/>
</dbReference>
<feature type="compositionally biased region" description="Low complexity" evidence="15">
    <location>
        <begin position="289"/>
        <end position="299"/>
    </location>
</feature>
<comment type="caution">
    <text evidence="18">The sequence shown here is derived from an EMBL/GenBank/DDBJ whole genome shotgun (WGS) entry which is preliminary data.</text>
</comment>
<evidence type="ECO:0000256" key="2">
    <source>
        <dbReference type="ARBA" id="ARBA00004167"/>
    </source>
</evidence>
<dbReference type="SUPFAM" id="SSF57850">
    <property type="entry name" value="RING/U-box"/>
    <property type="match status" value="1"/>
</dbReference>
<evidence type="ECO:0000259" key="17">
    <source>
        <dbReference type="PROSITE" id="PS50089"/>
    </source>
</evidence>
<dbReference type="CDD" id="cd16461">
    <property type="entry name" value="RING-H2_EL5-like"/>
    <property type="match status" value="1"/>
</dbReference>
<proteinExistence type="inferred from homology"/>
<organism evidence="18 19">
    <name type="scientific">Digitaria exilis</name>
    <dbReference type="NCBI Taxonomy" id="1010633"/>
    <lineage>
        <taxon>Eukaryota</taxon>
        <taxon>Viridiplantae</taxon>
        <taxon>Streptophyta</taxon>
        <taxon>Embryophyta</taxon>
        <taxon>Tracheophyta</taxon>
        <taxon>Spermatophyta</taxon>
        <taxon>Magnoliopsida</taxon>
        <taxon>Liliopsida</taxon>
        <taxon>Poales</taxon>
        <taxon>Poaceae</taxon>
        <taxon>PACMAD clade</taxon>
        <taxon>Panicoideae</taxon>
        <taxon>Panicodae</taxon>
        <taxon>Paniceae</taxon>
        <taxon>Anthephorinae</taxon>
        <taxon>Digitaria</taxon>
    </lineage>
</organism>
<dbReference type="AlphaFoldDB" id="A0A835BII6"/>
<evidence type="ECO:0000256" key="6">
    <source>
        <dbReference type="ARBA" id="ARBA00022692"/>
    </source>
</evidence>
<dbReference type="Proteomes" id="UP000636709">
    <property type="component" value="Unassembled WGS sequence"/>
</dbReference>
<evidence type="ECO:0000256" key="4">
    <source>
        <dbReference type="ARBA" id="ARBA00012483"/>
    </source>
</evidence>
<comment type="catalytic activity">
    <reaction evidence="1">
        <text>S-ubiquitinyl-[E2 ubiquitin-conjugating enzyme]-L-cysteine + [acceptor protein]-L-lysine = [E2 ubiquitin-conjugating enzyme]-L-cysteine + N(6)-ubiquitinyl-[acceptor protein]-L-lysine.</text>
        <dbReference type="EC" id="2.3.2.27"/>
    </reaction>
</comment>
<dbReference type="EMBL" id="JACEFO010001866">
    <property type="protein sequence ID" value="KAF8697957.1"/>
    <property type="molecule type" value="Genomic_DNA"/>
</dbReference>
<protein>
    <recommendedName>
        <fullName evidence="4">RING-type E3 ubiquitin transferase</fullName>
        <ecNumber evidence="4">2.3.2.27</ecNumber>
    </recommendedName>
</protein>
<evidence type="ECO:0000256" key="7">
    <source>
        <dbReference type="ARBA" id="ARBA00022723"/>
    </source>
</evidence>
<dbReference type="SMART" id="SM00184">
    <property type="entry name" value="RING"/>
    <property type="match status" value="1"/>
</dbReference>
<feature type="region of interest" description="Disordered" evidence="15">
    <location>
        <begin position="275"/>
        <end position="302"/>
    </location>
</feature>
<dbReference type="InterPro" id="IPR053238">
    <property type="entry name" value="RING-H2_zinc_finger"/>
</dbReference>
<dbReference type="GO" id="GO:0061630">
    <property type="term" value="F:ubiquitin protein ligase activity"/>
    <property type="evidence" value="ECO:0007669"/>
    <property type="project" value="UniProtKB-EC"/>
</dbReference>
<evidence type="ECO:0000256" key="13">
    <source>
        <dbReference type="ARBA" id="ARBA00024209"/>
    </source>
</evidence>
<dbReference type="PANTHER" id="PTHR14155">
    <property type="entry name" value="RING FINGER DOMAIN-CONTAINING"/>
    <property type="match status" value="1"/>
</dbReference>
<dbReference type="GO" id="GO:0016020">
    <property type="term" value="C:membrane"/>
    <property type="evidence" value="ECO:0007669"/>
    <property type="project" value="UniProtKB-SubCell"/>
</dbReference>
<evidence type="ECO:0000313" key="19">
    <source>
        <dbReference type="Proteomes" id="UP000636709"/>
    </source>
</evidence>
<feature type="region of interest" description="Disordered" evidence="15">
    <location>
        <begin position="355"/>
        <end position="401"/>
    </location>
</feature>
<dbReference type="InterPro" id="IPR001841">
    <property type="entry name" value="Znf_RING"/>
</dbReference>
<comment type="pathway">
    <text evidence="3">Protein modification; protein ubiquitination.</text>
</comment>
<evidence type="ECO:0000256" key="3">
    <source>
        <dbReference type="ARBA" id="ARBA00004906"/>
    </source>
</evidence>
<feature type="region of interest" description="Disordered" evidence="15">
    <location>
        <begin position="317"/>
        <end position="343"/>
    </location>
</feature>
<feature type="region of interest" description="Disordered" evidence="15">
    <location>
        <begin position="39"/>
        <end position="69"/>
    </location>
</feature>
<feature type="domain" description="RING-type" evidence="17">
    <location>
        <begin position="191"/>
        <end position="233"/>
    </location>
</feature>
<keyword evidence="8 14" id="KW-0863">Zinc-finger</keyword>
<comment type="subcellular location">
    <subcellularLocation>
        <location evidence="2">Membrane</location>
        <topology evidence="2">Single-pass membrane protein</topology>
    </subcellularLocation>
</comment>
<evidence type="ECO:0000256" key="9">
    <source>
        <dbReference type="ARBA" id="ARBA00022786"/>
    </source>
</evidence>
<dbReference type="OrthoDB" id="8062037at2759"/>
<evidence type="ECO:0000256" key="15">
    <source>
        <dbReference type="SAM" id="MobiDB-lite"/>
    </source>
</evidence>
<dbReference type="InterPro" id="IPR013083">
    <property type="entry name" value="Znf_RING/FYVE/PHD"/>
</dbReference>
<gene>
    <name evidence="18" type="ORF">HU200_035457</name>
</gene>
<evidence type="ECO:0000256" key="12">
    <source>
        <dbReference type="ARBA" id="ARBA00023136"/>
    </source>
</evidence>
<dbReference type="Gene3D" id="3.30.40.10">
    <property type="entry name" value="Zinc/RING finger domain, C3HC4 (zinc finger)"/>
    <property type="match status" value="1"/>
</dbReference>
<keyword evidence="10" id="KW-0862">Zinc</keyword>
<dbReference type="GO" id="GO:0008270">
    <property type="term" value="F:zinc ion binding"/>
    <property type="evidence" value="ECO:0007669"/>
    <property type="project" value="UniProtKB-KW"/>
</dbReference>
<keyword evidence="9" id="KW-0833">Ubl conjugation pathway</keyword>
<dbReference type="PROSITE" id="PS50089">
    <property type="entry name" value="ZF_RING_2"/>
    <property type="match status" value="1"/>
</dbReference>
<dbReference type="FunFam" id="3.30.40.10:FF:000475">
    <property type="entry name" value="RING-H2 finger protein ATL3"/>
    <property type="match status" value="1"/>
</dbReference>
<reference evidence="18" key="1">
    <citation type="submission" date="2020-07" db="EMBL/GenBank/DDBJ databases">
        <title>Genome sequence and genetic diversity analysis of an under-domesticated orphan crop, white fonio (Digitaria exilis).</title>
        <authorList>
            <person name="Bennetzen J.L."/>
            <person name="Chen S."/>
            <person name="Ma X."/>
            <person name="Wang X."/>
            <person name="Yssel A.E.J."/>
            <person name="Chaluvadi S.R."/>
            <person name="Johnson M."/>
            <person name="Gangashetty P."/>
            <person name="Hamidou F."/>
            <person name="Sanogo M.D."/>
            <person name="Zwaenepoel A."/>
            <person name="Wallace J."/>
            <person name="Van De Peer Y."/>
            <person name="Van Deynze A."/>
        </authorList>
    </citation>
    <scope>NUCLEOTIDE SEQUENCE</scope>
    <source>
        <tissue evidence="18">Leaves</tissue>
    </source>
</reference>
<feature type="transmembrane region" description="Helical" evidence="16">
    <location>
        <begin position="102"/>
        <end position="124"/>
    </location>
</feature>
<sequence length="401" mass="41850">MPKAAASPRAHLQIRRRFAPSLSSSPLLSSSAHLHLLLVSSRRRRPPPTRSGREQAMLPTASSSSTASLPPVAAAAQQAQSEAAMSGVSAPAQNQLAISNGVLLAAVIFLFMVVVFVFLLYLYAKRYLGANPLLAPSTRSSRFLFVSASPLPQRGLPAAVLRSLPVTVYGSAAGGDDSSPAASSPKDRLECAVCLSEVADGEKVRTLPKCAHGFHVECIDMWFHSHDTCPLCRAAVSGGDLAALPREDPTAEVEFPVVFPTNVLFWGTHDDVTNAGGLTAPPPPPPHIAGTSSTTSSASGRRKENLVIDIPSRGVAISTPPVMSSPLPASRMPGSADDMRSPVSARLRSLRRLLSRGKQAVVGTSSYSPRGAAASGDIEQGLAGAEAARPPKTPKTPPSSN</sequence>
<keyword evidence="11 16" id="KW-1133">Transmembrane helix</keyword>
<keyword evidence="19" id="KW-1185">Reference proteome</keyword>
<comment type="similarity">
    <text evidence="13">Belongs to the RING-type zinc finger family. ATL subfamily.</text>
</comment>
<keyword evidence="12 16" id="KW-0472">Membrane</keyword>
<accession>A0A835BII6</accession>
<dbReference type="EC" id="2.3.2.27" evidence="4"/>
<evidence type="ECO:0000256" key="1">
    <source>
        <dbReference type="ARBA" id="ARBA00000900"/>
    </source>
</evidence>
<keyword evidence="7" id="KW-0479">Metal-binding</keyword>
<evidence type="ECO:0000313" key="18">
    <source>
        <dbReference type="EMBL" id="KAF8697957.1"/>
    </source>
</evidence>
<keyword evidence="6 16" id="KW-0812">Transmembrane</keyword>